<dbReference type="EMBL" id="JBGNUJ010000002">
    <property type="protein sequence ID" value="KAL3964122.1"/>
    <property type="molecule type" value="Genomic_DNA"/>
</dbReference>
<evidence type="ECO:0000313" key="1">
    <source>
        <dbReference type="EMBL" id="KAL3964122.1"/>
    </source>
</evidence>
<organism evidence="1 2">
    <name type="scientific">Purpureocillium lilacinum</name>
    <name type="common">Paecilomyces lilacinus</name>
    <dbReference type="NCBI Taxonomy" id="33203"/>
    <lineage>
        <taxon>Eukaryota</taxon>
        <taxon>Fungi</taxon>
        <taxon>Dikarya</taxon>
        <taxon>Ascomycota</taxon>
        <taxon>Pezizomycotina</taxon>
        <taxon>Sordariomycetes</taxon>
        <taxon>Hypocreomycetidae</taxon>
        <taxon>Hypocreales</taxon>
        <taxon>Ophiocordycipitaceae</taxon>
        <taxon>Purpureocillium</taxon>
    </lineage>
</organism>
<dbReference type="Proteomes" id="UP001638806">
    <property type="component" value="Unassembled WGS sequence"/>
</dbReference>
<name>A0ACC4E7A1_PURLI</name>
<protein>
    <submittedName>
        <fullName evidence="1">Uncharacterized protein</fullName>
    </submittedName>
</protein>
<sequence length="215" mass="24172">MVPRRLCKEPRFAARRCFHRRPAKHRQVAKEQDPEYQKGVCRQTDSGGVRLPRGNPAQSPVVMAHRKRHHKRRAAKAHHPFGWLTAFPCRPRSHPCALPALHLHLHLHHLLPALRPRPHFRRRDARERRGFAFAHYRVAGGGERGLSDFPRTVEPPVATQLPARNLPANSRDGGRVVESGDTPRYLPATCGLTPHSAVDLGEQDDAPSAIAAARE</sequence>
<proteinExistence type="predicted"/>
<accession>A0ACC4E7A1</accession>
<reference evidence="1" key="1">
    <citation type="submission" date="2024-12" db="EMBL/GenBank/DDBJ databases">
        <title>Comparative genomics and development of molecular markers within Purpureocillium lilacinum and among Purpureocillium species.</title>
        <authorList>
            <person name="Yeh Z.-Y."/>
            <person name="Ni N.-T."/>
            <person name="Lo P.-H."/>
            <person name="Mushyakhwo K."/>
            <person name="Lin C.-F."/>
            <person name="Nai Y.-S."/>
        </authorList>
    </citation>
    <scope>NUCLEOTIDE SEQUENCE</scope>
    <source>
        <strain evidence="1">NCHU-NPUST-175</strain>
    </source>
</reference>
<comment type="caution">
    <text evidence="1">The sequence shown here is derived from an EMBL/GenBank/DDBJ whole genome shotgun (WGS) entry which is preliminary data.</text>
</comment>
<evidence type="ECO:0000313" key="2">
    <source>
        <dbReference type="Proteomes" id="UP001638806"/>
    </source>
</evidence>
<keyword evidence="2" id="KW-1185">Reference proteome</keyword>
<gene>
    <name evidence="1" type="ORF">ACCO45_001126</name>
</gene>